<dbReference type="EMBL" id="JBHMEW010000045">
    <property type="protein sequence ID" value="MFB9211248.1"/>
    <property type="molecule type" value="Genomic_DNA"/>
</dbReference>
<dbReference type="Gene3D" id="3.30.160.670">
    <property type="match status" value="1"/>
</dbReference>
<dbReference type="InterPro" id="IPR025411">
    <property type="entry name" value="DUF4136"/>
</dbReference>
<dbReference type="Proteomes" id="UP001589654">
    <property type="component" value="Unassembled WGS sequence"/>
</dbReference>
<protein>
    <submittedName>
        <fullName evidence="2">DUF4136 domain-containing protein</fullName>
    </submittedName>
</protein>
<name>A0ABV5J4M0_9BACT</name>
<gene>
    <name evidence="2" type="ORF">ACFFUR_05475</name>
</gene>
<sequence>MKRLKIIIPFIFLTLIIVGCSVTSSVVTDYDREANLREYQSYYWSDEFQLNKGQYDEPLFYNTLIKKRLKTAIEEEMRARGYELDPENPDLLIDSRVMVNQRSTSQNPYPISPYYNPYYYGYFGSQSSTMEKEGGIVVNLVDREERQLVWQGYVANVFQTETKDKQKEIREAIAKIFAAYEFRAR</sequence>
<evidence type="ECO:0000313" key="3">
    <source>
        <dbReference type="Proteomes" id="UP001589654"/>
    </source>
</evidence>
<comment type="caution">
    <text evidence="2">The sequence shown here is derived from an EMBL/GenBank/DDBJ whole genome shotgun (WGS) entry which is preliminary data.</text>
</comment>
<keyword evidence="3" id="KW-1185">Reference proteome</keyword>
<proteinExistence type="predicted"/>
<feature type="domain" description="DUF4136" evidence="1">
    <location>
        <begin position="26"/>
        <end position="180"/>
    </location>
</feature>
<evidence type="ECO:0000313" key="2">
    <source>
        <dbReference type="EMBL" id="MFB9211248.1"/>
    </source>
</evidence>
<reference evidence="2 3" key="1">
    <citation type="submission" date="2024-09" db="EMBL/GenBank/DDBJ databases">
        <authorList>
            <person name="Sun Q."/>
            <person name="Mori K."/>
        </authorList>
    </citation>
    <scope>NUCLEOTIDE SEQUENCE [LARGE SCALE GENOMIC DNA]</scope>
    <source>
        <strain evidence="2 3">CECT 7682</strain>
    </source>
</reference>
<accession>A0ABV5J4M0</accession>
<dbReference type="Pfam" id="PF13590">
    <property type="entry name" value="DUF4136"/>
    <property type="match status" value="1"/>
</dbReference>
<dbReference type="PROSITE" id="PS51257">
    <property type="entry name" value="PROKAR_LIPOPROTEIN"/>
    <property type="match status" value="1"/>
</dbReference>
<evidence type="ECO:0000259" key="1">
    <source>
        <dbReference type="Pfam" id="PF13590"/>
    </source>
</evidence>
<organism evidence="2 3">
    <name type="scientific">Echinicola jeungdonensis</name>
    <dbReference type="NCBI Taxonomy" id="709343"/>
    <lineage>
        <taxon>Bacteria</taxon>
        <taxon>Pseudomonadati</taxon>
        <taxon>Bacteroidota</taxon>
        <taxon>Cytophagia</taxon>
        <taxon>Cytophagales</taxon>
        <taxon>Cyclobacteriaceae</taxon>
        <taxon>Echinicola</taxon>
    </lineage>
</organism>
<dbReference type="RefSeq" id="WP_290249271.1">
    <property type="nucleotide sequence ID" value="NZ_JAUFQT010000002.1"/>
</dbReference>